<name>A0A1U7XV41_NICSY</name>
<accession>A0A1U7XV41</accession>
<dbReference type="SUPFAM" id="SSF48576">
    <property type="entry name" value="Terpenoid synthases"/>
    <property type="match status" value="1"/>
</dbReference>
<dbReference type="InterPro" id="IPR050148">
    <property type="entry name" value="Terpene_synthase-like"/>
</dbReference>
<dbReference type="InterPro" id="IPR008949">
    <property type="entry name" value="Isoprenoid_synthase_dom_sf"/>
</dbReference>
<organism evidence="3 4">
    <name type="scientific">Nicotiana sylvestris</name>
    <name type="common">Wood tobacco</name>
    <name type="synonym">South American tobacco</name>
    <dbReference type="NCBI Taxonomy" id="4096"/>
    <lineage>
        <taxon>Eukaryota</taxon>
        <taxon>Viridiplantae</taxon>
        <taxon>Streptophyta</taxon>
        <taxon>Embryophyta</taxon>
        <taxon>Tracheophyta</taxon>
        <taxon>Spermatophyta</taxon>
        <taxon>Magnoliopsida</taxon>
        <taxon>eudicotyledons</taxon>
        <taxon>Gunneridae</taxon>
        <taxon>Pentapetalae</taxon>
        <taxon>asterids</taxon>
        <taxon>lamiids</taxon>
        <taxon>Solanales</taxon>
        <taxon>Solanaceae</taxon>
        <taxon>Nicotianoideae</taxon>
        <taxon>Nicotianeae</taxon>
        <taxon>Nicotiana</taxon>
    </lineage>
</organism>
<gene>
    <name evidence="4" type="primary">LOC104240368</name>
</gene>
<keyword evidence="3" id="KW-1185">Reference proteome</keyword>
<dbReference type="GO" id="GO:0016114">
    <property type="term" value="P:terpenoid biosynthetic process"/>
    <property type="evidence" value="ECO:0007669"/>
    <property type="project" value="InterPro"/>
</dbReference>
<dbReference type="GO" id="GO:0010333">
    <property type="term" value="F:terpene synthase activity"/>
    <property type="evidence" value="ECO:0007669"/>
    <property type="project" value="InterPro"/>
</dbReference>
<dbReference type="STRING" id="4096.A0A1U7XV41"/>
<dbReference type="GO" id="GO:0000287">
    <property type="term" value="F:magnesium ion binding"/>
    <property type="evidence" value="ECO:0007669"/>
    <property type="project" value="InterPro"/>
</dbReference>
<dbReference type="InterPro" id="IPR005630">
    <property type="entry name" value="Terpene_synthase_metal-bd"/>
</dbReference>
<evidence type="ECO:0000259" key="2">
    <source>
        <dbReference type="Pfam" id="PF03936"/>
    </source>
</evidence>
<evidence type="ECO:0000313" key="4">
    <source>
        <dbReference type="RefSeq" id="XP_009793511.1"/>
    </source>
</evidence>
<dbReference type="eggNOG" id="ENOG502QUCN">
    <property type="taxonomic scope" value="Eukaryota"/>
</dbReference>
<sequence length="143" mass="16530">MYGIISLVVMEEIITKEAFEWLANEPLILRAASTICRLMDDMADHEVEQQRGHVASFVECYMKEYGVSKQETYVEMRKKITNAWKDINKELLRPTAVPMFILERSLNFSRLADTFLKDDDGYTNPKSKVKDLIASLFVESVDI</sequence>
<protein>
    <submittedName>
        <fullName evidence="4">(E,E)-germacrene B synthase-like</fullName>
    </submittedName>
</protein>
<dbReference type="Pfam" id="PF03936">
    <property type="entry name" value="Terpene_synth_C"/>
    <property type="match status" value="1"/>
</dbReference>
<dbReference type="Proteomes" id="UP000189701">
    <property type="component" value="Unplaced"/>
</dbReference>
<dbReference type="RefSeq" id="XP_009793511.1">
    <property type="nucleotide sequence ID" value="XM_009795209.1"/>
</dbReference>
<keyword evidence="1" id="KW-0479">Metal-binding</keyword>
<dbReference type="Gene3D" id="1.10.600.10">
    <property type="entry name" value="Farnesyl Diphosphate Synthase"/>
    <property type="match status" value="1"/>
</dbReference>
<reference evidence="3" key="1">
    <citation type="journal article" date="2013" name="Genome Biol.">
        <title>Reference genomes and transcriptomes of Nicotiana sylvestris and Nicotiana tomentosiformis.</title>
        <authorList>
            <person name="Sierro N."/>
            <person name="Battey J.N."/>
            <person name="Ouadi S."/>
            <person name="Bovet L."/>
            <person name="Goepfert S."/>
            <person name="Bakaher N."/>
            <person name="Peitsch M.C."/>
            <person name="Ivanov N.V."/>
        </authorList>
    </citation>
    <scope>NUCLEOTIDE SEQUENCE [LARGE SCALE GENOMIC DNA]</scope>
</reference>
<dbReference type="PANTHER" id="PTHR31225:SF225">
    <property type="entry name" value="SESQUITERPENE SYNTHASE 12"/>
    <property type="match status" value="1"/>
</dbReference>
<proteinExistence type="predicted"/>
<feature type="domain" description="Terpene synthase metal-binding" evidence="2">
    <location>
        <begin position="4"/>
        <end position="86"/>
    </location>
</feature>
<evidence type="ECO:0000256" key="1">
    <source>
        <dbReference type="ARBA" id="ARBA00022723"/>
    </source>
</evidence>
<dbReference type="OrthoDB" id="1877784at2759"/>
<reference evidence="4" key="2">
    <citation type="submission" date="2025-08" db="UniProtKB">
        <authorList>
            <consortium name="RefSeq"/>
        </authorList>
    </citation>
    <scope>IDENTIFICATION</scope>
    <source>
        <tissue evidence="4">Leaf</tissue>
    </source>
</reference>
<dbReference type="AlphaFoldDB" id="A0A1U7XV41"/>
<evidence type="ECO:0000313" key="3">
    <source>
        <dbReference type="Proteomes" id="UP000189701"/>
    </source>
</evidence>
<dbReference type="PANTHER" id="PTHR31225">
    <property type="entry name" value="OS04G0344100 PROTEIN-RELATED"/>
    <property type="match status" value="1"/>
</dbReference>